<evidence type="ECO:0000259" key="2">
    <source>
        <dbReference type="Pfam" id="PF07687"/>
    </source>
</evidence>
<dbReference type="NCBIfam" id="TIGR01891">
    <property type="entry name" value="amidohydrolases"/>
    <property type="match status" value="1"/>
</dbReference>
<reference evidence="3" key="1">
    <citation type="submission" date="2021-11" db="EMBL/GenBank/DDBJ databases">
        <title>Draft genome sequence of Alcaligenes endophyticus type strain CCUG 75668T.</title>
        <authorList>
            <person name="Salva-Serra F."/>
            <person name="Duran R.E."/>
            <person name="Seeger M."/>
            <person name="Moore E.R.B."/>
            <person name="Jaen-Luchoro D."/>
        </authorList>
    </citation>
    <scope>NUCLEOTIDE SEQUENCE</scope>
    <source>
        <strain evidence="3">CCUG 75668</strain>
    </source>
</reference>
<dbReference type="Proteomes" id="UP001168613">
    <property type="component" value="Unassembled WGS sequence"/>
</dbReference>
<protein>
    <submittedName>
        <fullName evidence="3">M20 family metallopeptidase</fullName>
    </submittedName>
</protein>
<dbReference type="Pfam" id="PF01546">
    <property type="entry name" value="Peptidase_M20"/>
    <property type="match status" value="1"/>
</dbReference>
<accession>A0ABT8EMM0</accession>
<keyword evidence="1" id="KW-0378">Hydrolase</keyword>
<organism evidence="3 4">
    <name type="scientific">Alcaligenes endophyticus</name>
    <dbReference type="NCBI Taxonomy" id="1929088"/>
    <lineage>
        <taxon>Bacteria</taxon>
        <taxon>Pseudomonadati</taxon>
        <taxon>Pseudomonadota</taxon>
        <taxon>Betaproteobacteria</taxon>
        <taxon>Burkholderiales</taxon>
        <taxon>Alcaligenaceae</taxon>
        <taxon>Alcaligenes</taxon>
    </lineage>
</organism>
<proteinExistence type="predicted"/>
<dbReference type="PANTHER" id="PTHR11014:SF63">
    <property type="entry name" value="METALLOPEPTIDASE, PUTATIVE (AFU_ORTHOLOGUE AFUA_6G09600)-RELATED"/>
    <property type="match status" value="1"/>
</dbReference>
<gene>
    <name evidence="3" type="ORF">LMS43_14605</name>
</gene>
<dbReference type="PIRSF" id="PIRSF005962">
    <property type="entry name" value="Pept_M20D_amidohydro"/>
    <property type="match status" value="1"/>
</dbReference>
<dbReference type="SUPFAM" id="SSF55031">
    <property type="entry name" value="Bacterial exopeptidase dimerisation domain"/>
    <property type="match status" value="1"/>
</dbReference>
<feature type="domain" description="Peptidase M20 dimerisation" evidence="2">
    <location>
        <begin position="189"/>
        <end position="286"/>
    </location>
</feature>
<sequence length="392" mass="42423">MTRLDFELIRRLLPDWVRLRQDIHAHPELGFQEHRTAEIVANCLREWGYEVHTGIGGTGVVGVLQGDLPGSERSIGLRADMDALPIQEKTDLPYQSKHERIMHACGHDGHTTILLGAAQYLASTRAFSGRVVLIFQPAEEGLGGAQAMLEDGLFTRFPCDEIYALHNWPGLPPDVIGVNPGPMMAAADEFDIVVYGQGGHGAHAYQTVDPIVIAAQVINALQTVVARNVPAMDAAVITVAAIKAGTIQARNVIPDQAQLSGTVRTFKAETQALVQTRMQSVLDGIAQAYDAKIEMTYRCLFPATINHVPQAQKVARIATELLGPNQVQCPFTPSMGAEDFSYMLQVCPGAYFRLGQGGAEQGRVLHNAMFDFNDDVIATGVAMFAALVQDGA</sequence>
<dbReference type="PANTHER" id="PTHR11014">
    <property type="entry name" value="PEPTIDASE M20 FAMILY MEMBER"/>
    <property type="match status" value="1"/>
</dbReference>
<dbReference type="InterPro" id="IPR002933">
    <property type="entry name" value="Peptidase_M20"/>
</dbReference>
<dbReference type="RefSeq" id="WP_266123946.1">
    <property type="nucleotide sequence ID" value="NZ_JAJHNU010000005.1"/>
</dbReference>
<evidence type="ECO:0000313" key="4">
    <source>
        <dbReference type="Proteomes" id="UP001168613"/>
    </source>
</evidence>
<dbReference type="InterPro" id="IPR011650">
    <property type="entry name" value="Peptidase_M20_dimer"/>
</dbReference>
<dbReference type="SUPFAM" id="SSF53187">
    <property type="entry name" value="Zn-dependent exopeptidases"/>
    <property type="match status" value="1"/>
</dbReference>
<name>A0ABT8EMM0_9BURK</name>
<comment type="caution">
    <text evidence="3">The sequence shown here is derived from an EMBL/GenBank/DDBJ whole genome shotgun (WGS) entry which is preliminary data.</text>
</comment>
<keyword evidence="4" id="KW-1185">Reference proteome</keyword>
<evidence type="ECO:0000256" key="1">
    <source>
        <dbReference type="ARBA" id="ARBA00022801"/>
    </source>
</evidence>
<dbReference type="InterPro" id="IPR036264">
    <property type="entry name" value="Bact_exopeptidase_dim_dom"/>
</dbReference>
<dbReference type="Gene3D" id="3.30.70.360">
    <property type="match status" value="1"/>
</dbReference>
<dbReference type="EMBL" id="JAJHNU010000005">
    <property type="protein sequence ID" value="MDN4122523.1"/>
    <property type="molecule type" value="Genomic_DNA"/>
</dbReference>
<dbReference type="Gene3D" id="3.40.630.10">
    <property type="entry name" value="Zn peptidases"/>
    <property type="match status" value="1"/>
</dbReference>
<evidence type="ECO:0000313" key="3">
    <source>
        <dbReference type="EMBL" id="MDN4122523.1"/>
    </source>
</evidence>
<dbReference type="Pfam" id="PF07687">
    <property type="entry name" value="M20_dimer"/>
    <property type="match status" value="1"/>
</dbReference>
<dbReference type="InterPro" id="IPR017439">
    <property type="entry name" value="Amidohydrolase"/>
</dbReference>
<dbReference type="CDD" id="cd05666">
    <property type="entry name" value="M20_Acy1-like"/>
    <property type="match status" value="1"/>
</dbReference>